<protein>
    <recommendedName>
        <fullName evidence="4">DUF3015 domain-containing protein</fullName>
    </recommendedName>
</protein>
<accession>A0A1G8GE69</accession>
<evidence type="ECO:0000313" key="3">
    <source>
        <dbReference type="Proteomes" id="UP000198607"/>
    </source>
</evidence>
<sequence>MNKLLTLIATAFSLSLSGIALAAGVGPNQPAGSGPNPFSDCGIGAALFKDVEWAAVTSNIIWDLGTTAVTSATVSPQTCSRRNIKAAMMVRDAYAQIVEDAARGQGEHLTATLGLFSCERAQQNEAAEAVRADVLDAVSSPDYREQQTLEKAGTLFNIIDRATRLHCAV</sequence>
<proteinExistence type="predicted"/>
<evidence type="ECO:0000313" key="2">
    <source>
        <dbReference type="EMBL" id="SDH92678.1"/>
    </source>
</evidence>
<dbReference type="EMBL" id="FNCY01000010">
    <property type="protein sequence ID" value="SDH92678.1"/>
    <property type="molecule type" value="Genomic_DNA"/>
</dbReference>
<dbReference type="STRING" id="83767.SAMN05660652_02560"/>
<name>A0A1G8GE69_9RHOO</name>
<dbReference type="InterPro" id="IPR021383">
    <property type="entry name" value="DUF3015"/>
</dbReference>
<keyword evidence="1" id="KW-0732">Signal</keyword>
<dbReference type="Proteomes" id="UP000198607">
    <property type="component" value="Unassembled WGS sequence"/>
</dbReference>
<organism evidence="2 3">
    <name type="scientific">Propionivibrio dicarboxylicus</name>
    <dbReference type="NCBI Taxonomy" id="83767"/>
    <lineage>
        <taxon>Bacteria</taxon>
        <taxon>Pseudomonadati</taxon>
        <taxon>Pseudomonadota</taxon>
        <taxon>Betaproteobacteria</taxon>
        <taxon>Rhodocyclales</taxon>
        <taxon>Rhodocyclaceae</taxon>
        <taxon>Propionivibrio</taxon>
    </lineage>
</organism>
<dbReference type="RefSeq" id="WP_091938258.1">
    <property type="nucleotide sequence ID" value="NZ_FNCY01000010.1"/>
</dbReference>
<feature type="chain" id="PRO_5011747125" description="DUF3015 domain-containing protein" evidence="1">
    <location>
        <begin position="23"/>
        <end position="169"/>
    </location>
</feature>
<gene>
    <name evidence="2" type="ORF">SAMN05660652_02560</name>
</gene>
<keyword evidence="3" id="KW-1185">Reference proteome</keyword>
<evidence type="ECO:0008006" key="4">
    <source>
        <dbReference type="Google" id="ProtNLM"/>
    </source>
</evidence>
<reference evidence="2 3" key="1">
    <citation type="submission" date="2016-10" db="EMBL/GenBank/DDBJ databases">
        <authorList>
            <person name="de Groot N.N."/>
        </authorList>
    </citation>
    <scope>NUCLEOTIDE SEQUENCE [LARGE SCALE GENOMIC DNA]</scope>
    <source>
        <strain evidence="2 3">DSM 5885</strain>
    </source>
</reference>
<dbReference type="Pfam" id="PF11220">
    <property type="entry name" value="DUF3015"/>
    <property type="match status" value="1"/>
</dbReference>
<feature type="signal peptide" evidence="1">
    <location>
        <begin position="1"/>
        <end position="22"/>
    </location>
</feature>
<evidence type="ECO:0000256" key="1">
    <source>
        <dbReference type="SAM" id="SignalP"/>
    </source>
</evidence>
<dbReference type="AlphaFoldDB" id="A0A1G8GE69"/>
<dbReference type="OrthoDB" id="6088473at2"/>